<feature type="region of interest" description="Disordered" evidence="6">
    <location>
        <begin position="251"/>
        <end position="292"/>
    </location>
</feature>
<keyword evidence="9" id="KW-1185">Reference proteome</keyword>
<evidence type="ECO:0000259" key="7">
    <source>
        <dbReference type="PROSITE" id="PS50811"/>
    </source>
</evidence>
<sequence length="610" mass="63858">KRRLALDNDSAAPDFDGDVDGGGGGGGGGDDQDKDWVPSGSGMWEVEASRSRSGRPIHRVRISPPEVAAGPPCAPSSPEERTSVLGRHLPKGNKWRKYGEKVIEGLRRSYFRCSVPGCPARLRAEWRPWGPSGGMSAGEAKQALWISPDGGDHEHDPNLPVSERRRKADGVMEWKMVQPEVTDGDGGLTDTSSLPLPLPAPVPVPDPDPDPNNEQGQGQGQHQVQIETPADPRTQQSSQTYEMKLTENAESIGPLTEPLPPQQQWRQREEWELREGDSEGKGGPGRAGGNVVGLAGRREPGDTACVVGDKVMCFAGGPMSQRGAEPTVELAEYVYGGGGIEHNGLHEPMLYDDVGAAVLYDDVCDAAAEEAIYAHWEADLDATAQMYGGGVMAAGVVGGPAAEGLMVMPVMATAATAASAAVGILEGTAVGPTCGALWPQECPVAGIPRVVVAESPNPHHSGVNPPLLSNDLIGGGGDGGGGGGRVMGGGGGGGGVNDPMRVTQRIYAGSHHEQLGTLGAILGPMGLSWDMDTGELPPLSLPLPMPRLPPPPPPQSLPLPRLLLSPPPSLELPLSFLPYSNDDIQVGIDLITSESHVPSHFVREHGAWLD</sequence>
<feature type="compositionally biased region" description="Basic and acidic residues" evidence="6">
    <location>
        <begin position="266"/>
        <end position="280"/>
    </location>
</feature>
<dbReference type="SUPFAM" id="SSF118290">
    <property type="entry name" value="WRKY DNA-binding domain"/>
    <property type="match status" value="1"/>
</dbReference>
<proteinExistence type="predicted"/>
<dbReference type="SMART" id="SM00774">
    <property type="entry name" value="WRKY"/>
    <property type="match status" value="1"/>
</dbReference>
<dbReference type="GO" id="GO:0005634">
    <property type="term" value="C:nucleus"/>
    <property type="evidence" value="ECO:0007669"/>
    <property type="project" value="UniProtKB-SubCell"/>
</dbReference>
<feature type="compositionally biased region" description="Basic and acidic residues" evidence="6">
    <location>
        <begin position="150"/>
        <end position="165"/>
    </location>
</feature>
<feature type="compositionally biased region" description="Pro residues" evidence="6">
    <location>
        <begin position="196"/>
        <end position="206"/>
    </location>
</feature>
<comment type="caution">
    <text evidence="8">The sequence shown here is derived from an EMBL/GenBank/DDBJ whole genome shotgun (WGS) entry which is preliminary data.</text>
</comment>
<evidence type="ECO:0000256" key="4">
    <source>
        <dbReference type="ARBA" id="ARBA00023163"/>
    </source>
</evidence>
<feature type="non-terminal residue" evidence="8">
    <location>
        <position position="610"/>
    </location>
</feature>
<dbReference type="Pfam" id="PF03106">
    <property type="entry name" value="WRKY"/>
    <property type="match status" value="1"/>
</dbReference>
<gene>
    <name evidence="8" type="ORF">Vafri_9617</name>
</gene>
<protein>
    <recommendedName>
        <fullName evidence="7">WRKY domain-containing protein</fullName>
    </recommendedName>
</protein>
<feature type="non-terminal residue" evidence="8">
    <location>
        <position position="1"/>
    </location>
</feature>
<evidence type="ECO:0000313" key="8">
    <source>
        <dbReference type="EMBL" id="GIL54060.1"/>
    </source>
</evidence>
<keyword evidence="2" id="KW-0805">Transcription regulation</keyword>
<comment type="subcellular location">
    <subcellularLocation>
        <location evidence="1">Nucleus</location>
    </subcellularLocation>
</comment>
<keyword evidence="5" id="KW-0539">Nucleus</keyword>
<reference evidence="8" key="1">
    <citation type="journal article" date="2021" name="Proc. Natl. Acad. Sci. U.S.A.">
        <title>Three genomes in the algal genus Volvox reveal the fate of a haploid sex-determining region after a transition to homothallism.</title>
        <authorList>
            <person name="Yamamoto K."/>
            <person name="Hamaji T."/>
            <person name="Kawai-Toyooka H."/>
            <person name="Matsuzaki R."/>
            <person name="Takahashi F."/>
            <person name="Nishimura Y."/>
            <person name="Kawachi M."/>
            <person name="Noguchi H."/>
            <person name="Minakuchi Y."/>
            <person name="Umen J.G."/>
            <person name="Toyoda A."/>
            <person name="Nozaki H."/>
        </authorList>
    </citation>
    <scope>NUCLEOTIDE SEQUENCE</scope>
    <source>
        <strain evidence="8">NIES-3780</strain>
    </source>
</reference>
<evidence type="ECO:0000256" key="1">
    <source>
        <dbReference type="ARBA" id="ARBA00004123"/>
    </source>
</evidence>
<keyword evidence="3" id="KW-0238">DNA-binding</keyword>
<keyword evidence="4" id="KW-0804">Transcription</keyword>
<name>A0A8J4F050_9CHLO</name>
<evidence type="ECO:0000313" key="9">
    <source>
        <dbReference type="Proteomes" id="UP000747399"/>
    </source>
</evidence>
<dbReference type="GO" id="GO:0043565">
    <property type="term" value="F:sequence-specific DNA binding"/>
    <property type="evidence" value="ECO:0007669"/>
    <property type="project" value="InterPro"/>
</dbReference>
<dbReference type="PROSITE" id="PS50811">
    <property type="entry name" value="WRKY"/>
    <property type="match status" value="1"/>
</dbReference>
<evidence type="ECO:0000256" key="3">
    <source>
        <dbReference type="ARBA" id="ARBA00023125"/>
    </source>
</evidence>
<dbReference type="Proteomes" id="UP000747399">
    <property type="component" value="Unassembled WGS sequence"/>
</dbReference>
<evidence type="ECO:0000256" key="5">
    <source>
        <dbReference type="ARBA" id="ARBA00023242"/>
    </source>
</evidence>
<feature type="compositionally biased region" description="Basic residues" evidence="6">
    <location>
        <begin position="52"/>
        <end position="61"/>
    </location>
</feature>
<dbReference type="InterPro" id="IPR003657">
    <property type="entry name" value="WRKY_dom"/>
</dbReference>
<accession>A0A8J4F050</accession>
<dbReference type="GO" id="GO:0003700">
    <property type="term" value="F:DNA-binding transcription factor activity"/>
    <property type="evidence" value="ECO:0007669"/>
    <property type="project" value="InterPro"/>
</dbReference>
<feature type="compositionally biased region" description="Gly residues" evidence="6">
    <location>
        <begin position="281"/>
        <end position="291"/>
    </location>
</feature>
<evidence type="ECO:0000256" key="6">
    <source>
        <dbReference type="SAM" id="MobiDB-lite"/>
    </source>
</evidence>
<feature type="region of interest" description="Disordered" evidence="6">
    <location>
        <begin position="1"/>
        <end position="84"/>
    </location>
</feature>
<dbReference type="EMBL" id="BNCO01000016">
    <property type="protein sequence ID" value="GIL54060.1"/>
    <property type="molecule type" value="Genomic_DNA"/>
</dbReference>
<organism evidence="8 9">
    <name type="scientific">Volvox africanus</name>
    <dbReference type="NCBI Taxonomy" id="51714"/>
    <lineage>
        <taxon>Eukaryota</taxon>
        <taxon>Viridiplantae</taxon>
        <taxon>Chlorophyta</taxon>
        <taxon>core chlorophytes</taxon>
        <taxon>Chlorophyceae</taxon>
        <taxon>CS clade</taxon>
        <taxon>Chlamydomonadales</taxon>
        <taxon>Volvocaceae</taxon>
        <taxon>Volvox</taxon>
    </lineage>
</organism>
<dbReference type="InterPro" id="IPR036576">
    <property type="entry name" value="WRKY_dom_sf"/>
</dbReference>
<dbReference type="AlphaFoldDB" id="A0A8J4F050"/>
<feature type="domain" description="WRKY" evidence="7">
    <location>
        <begin position="89"/>
        <end position="125"/>
    </location>
</feature>
<feature type="region of interest" description="Disordered" evidence="6">
    <location>
        <begin position="146"/>
        <end position="165"/>
    </location>
</feature>
<feature type="compositionally biased region" description="Gly residues" evidence="6">
    <location>
        <begin position="20"/>
        <end position="29"/>
    </location>
</feature>
<feature type="region of interest" description="Disordered" evidence="6">
    <location>
        <begin position="177"/>
        <end position="237"/>
    </location>
</feature>
<dbReference type="Gene3D" id="2.20.25.80">
    <property type="entry name" value="WRKY domain"/>
    <property type="match status" value="1"/>
</dbReference>
<evidence type="ECO:0000256" key="2">
    <source>
        <dbReference type="ARBA" id="ARBA00023015"/>
    </source>
</evidence>